<reference evidence="2" key="1">
    <citation type="submission" date="2022-03" db="EMBL/GenBank/DDBJ databases">
        <authorList>
            <person name="Sayadi A."/>
        </authorList>
    </citation>
    <scope>NUCLEOTIDE SEQUENCE</scope>
</reference>
<dbReference type="Proteomes" id="UP001152888">
    <property type="component" value="Unassembled WGS sequence"/>
</dbReference>
<accession>A0A9P0P644</accession>
<organism evidence="2 3">
    <name type="scientific">Acanthoscelides obtectus</name>
    <name type="common">Bean weevil</name>
    <name type="synonym">Bruchus obtectus</name>
    <dbReference type="NCBI Taxonomy" id="200917"/>
    <lineage>
        <taxon>Eukaryota</taxon>
        <taxon>Metazoa</taxon>
        <taxon>Ecdysozoa</taxon>
        <taxon>Arthropoda</taxon>
        <taxon>Hexapoda</taxon>
        <taxon>Insecta</taxon>
        <taxon>Pterygota</taxon>
        <taxon>Neoptera</taxon>
        <taxon>Endopterygota</taxon>
        <taxon>Coleoptera</taxon>
        <taxon>Polyphaga</taxon>
        <taxon>Cucujiformia</taxon>
        <taxon>Chrysomeloidea</taxon>
        <taxon>Chrysomelidae</taxon>
        <taxon>Bruchinae</taxon>
        <taxon>Bruchini</taxon>
        <taxon>Acanthoscelides</taxon>
    </lineage>
</organism>
<gene>
    <name evidence="2" type="ORF">ACAOBT_LOCUS8878</name>
</gene>
<evidence type="ECO:0000313" key="2">
    <source>
        <dbReference type="EMBL" id="CAH1970353.1"/>
    </source>
</evidence>
<feature type="compositionally biased region" description="Basic and acidic residues" evidence="1">
    <location>
        <begin position="159"/>
        <end position="177"/>
    </location>
</feature>
<sequence length="194" mass="22304">MDFDNPSYFSVPKEGQSPSTSSSSVVMDCHQPSTSFERSTKRSFMRSISSNSADSNKELLIMGEPRLSDLAPDLAYRHSSRSESMRSRREEARNDFNYLPLPTSEEQADELSGDEVFLTEESARYYNVSAMKRTNQRRHSIGTFVMKERSNSMVSSTRSFKEDFPQRERDDIDDHSLRHASFPRKRCSRCTNGK</sequence>
<feature type="compositionally biased region" description="Basic and acidic residues" evidence="1">
    <location>
        <begin position="80"/>
        <end position="94"/>
    </location>
</feature>
<proteinExistence type="predicted"/>
<dbReference type="OrthoDB" id="6611710at2759"/>
<protein>
    <submittedName>
        <fullName evidence="2">Uncharacterized protein</fullName>
    </submittedName>
</protein>
<feature type="region of interest" description="Disordered" evidence="1">
    <location>
        <begin position="152"/>
        <end position="178"/>
    </location>
</feature>
<feature type="region of interest" description="Disordered" evidence="1">
    <location>
        <begin position="77"/>
        <end position="112"/>
    </location>
</feature>
<dbReference type="EMBL" id="CAKOFQ010006774">
    <property type="protein sequence ID" value="CAH1970353.1"/>
    <property type="molecule type" value="Genomic_DNA"/>
</dbReference>
<name>A0A9P0P644_ACAOB</name>
<feature type="region of interest" description="Disordered" evidence="1">
    <location>
        <begin position="1"/>
        <end position="57"/>
    </location>
</feature>
<comment type="caution">
    <text evidence="2">The sequence shown here is derived from an EMBL/GenBank/DDBJ whole genome shotgun (WGS) entry which is preliminary data.</text>
</comment>
<keyword evidence="3" id="KW-1185">Reference proteome</keyword>
<evidence type="ECO:0000256" key="1">
    <source>
        <dbReference type="SAM" id="MobiDB-lite"/>
    </source>
</evidence>
<evidence type="ECO:0000313" key="3">
    <source>
        <dbReference type="Proteomes" id="UP001152888"/>
    </source>
</evidence>
<dbReference type="AlphaFoldDB" id="A0A9P0P644"/>